<dbReference type="NCBIfam" id="TIGR02251">
    <property type="entry name" value="HIF-SF_euk"/>
    <property type="match status" value="1"/>
</dbReference>
<dbReference type="SMART" id="SM00185">
    <property type="entry name" value="ARM"/>
    <property type="match status" value="5"/>
</dbReference>
<dbReference type="Pfam" id="PF03031">
    <property type="entry name" value="NIF"/>
    <property type="match status" value="1"/>
</dbReference>
<dbReference type="PANTHER" id="PTHR12210">
    <property type="entry name" value="DULLARD PROTEIN PHOSPHATASE"/>
    <property type="match status" value="1"/>
</dbReference>
<sequence length="921" mass="106522">MSRLKKRKFESDLGLFSTNKNKNKNNQQTKLRRTQKCLHPKQIFRYSTCNKKKENKNQKSNFQNEISNQYSTQKERKLKNMGTSYCHSNHEKICKTKEDQNKNIVKILPKKERQKDQPNTLIRNNPFFGTDQQTTIESLDFFEFAQGNESFPIIETINKTGWQTIHTIETMTQIEAKTEEDVPWFIILDEDGNDSFKPPKLLPFPNIDKQDKFTLCLDLDQTLVSSSFHENDNYNFTVEFNNGNVKNKVFVTKRPHLDDFLEKCSQMFEVVVFTASVKFYADSILDQLDPEKKLISHRLFRDSCSNFKDGYLKDLSILGRDIDKIIIVDDTPFSYSRNRMNAIPAKPFFVSKVNGNKSNRFGVISDWKKDRELLRILKILKIVHKEKYLFQTLDKIKKKTIWNYSLKQLNFLFKNTQTTLLLHFKYTTKPKQNNHKTAQPNPTKNKTEKMENYIQKFKEKLQSHLTKEKWLIQDLIDLTNLTSKKSNEFHKAVRGQGILTLLITIYEKYQTSQEINYYSFTCFRNLCLSRETALLLSYHGLIEHCVSCLKEKLSSNKIVTVGLELLQNLVVERDNIYKLLSCEGVRVILNTIRYYSRSIEIQYRAIACLVSISSGSEDVVGEVVREGSHLVILRSLVNFQDNKQIFDSGLSLLYNISQSETHCVLLGGSKIIQWLCDQIKENPENDQMLIKCFSLLANLSCTAHNCNLVISSGGVQKAFEYLNVFVVDRETPVLIERIALLLHNITMSAKGRKEILIKNQNSGKVIVNSFKLCLPYPQTVFKFIKMLINISSEKENQKILVNRKIVPIILSALQTYKDETSLVHLITDVITNLAFREKARIQIAQNGGTEIILSLIKRYASDKVILNSSLAAIMNLSTDQFNRELIQMKGGAGILQSVSQYHQDEDIIYTIDSTLKNLQIN</sequence>
<gene>
    <name evidence="4" type="ORF">M0813_29620</name>
</gene>
<comment type="caution">
    <text evidence="4">The sequence shown here is derived from an EMBL/GenBank/DDBJ whole genome shotgun (WGS) entry which is preliminary data.</text>
</comment>
<dbReference type="SUPFAM" id="SSF56784">
    <property type="entry name" value="HAD-like"/>
    <property type="match status" value="1"/>
</dbReference>
<dbReference type="PROSITE" id="PS50176">
    <property type="entry name" value="ARM_REPEAT"/>
    <property type="match status" value="1"/>
</dbReference>
<dbReference type="InterPro" id="IPR011989">
    <property type="entry name" value="ARM-like"/>
</dbReference>
<organism evidence="4 5">
    <name type="scientific">Anaeramoeba flamelloides</name>
    <dbReference type="NCBI Taxonomy" id="1746091"/>
    <lineage>
        <taxon>Eukaryota</taxon>
        <taxon>Metamonada</taxon>
        <taxon>Anaeramoebidae</taxon>
        <taxon>Anaeramoeba</taxon>
    </lineage>
</organism>
<feature type="repeat" description="ARM" evidence="1">
    <location>
        <begin position="847"/>
        <end position="891"/>
    </location>
</feature>
<dbReference type="Pfam" id="PF23744">
    <property type="entry name" value="ARM_LRRK2"/>
    <property type="match status" value="1"/>
</dbReference>
<keyword evidence="5" id="KW-1185">Reference proteome</keyword>
<evidence type="ECO:0000313" key="4">
    <source>
        <dbReference type="EMBL" id="KAJ6233760.1"/>
    </source>
</evidence>
<dbReference type="Gene3D" id="3.40.50.1000">
    <property type="entry name" value="HAD superfamily/HAD-like"/>
    <property type="match status" value="1"/>
</dbReference>
<dbReference type="InterPro" id="IPR036412">
    <property type="entry name" value="HAD-like_sf"/>
</dbReference>
<evidence type="ECO:0000256" key="2">
    <source>
        <dbReference type="SAM" id="MobiDB-lite"/>
    </source>
</evidence>
<accession>A0ABQ8XN37</accession>
<reference evidence="4" key="1">
    <citation type="submission" date="2022-08" db="EMBL/GenBank/DDBJ databases">
        <title>Novel sulfate-reducing endosymbionts in the free-living metamonad Anaeramoeba.</title>
        <authorList>
            <person name="Jerlstrom-Hultqvist J."/>
            <person name="Cepicka I."/>
            <person name="Gallot-Lavallee L."/>
            <person name="Salas-Leiva D."/>
            <person name="Curtis B.A."/>
            <person name="Zahonova K."/>
            <person name="Pipaliya S."/>
            <person name="Dacks J."/>
            <person name="Roger A.J."/>
        </authorList>
    </citation>
    <scope>NUCLEOTIDE SEQUENCE</scope>
    <source>
        <strain evidence="4">Schooner1</strain>
    </source>
</reference>
<evidence type="ECO:0000313" key="5">
    <source>
        <dbReference type="Proteomes" id="UP001150062"/>
    </source>
</evidence>
<dbReference type="SUPFAM" id="SSF48371">
    <property type="entry name" value="ARM repeat"/>
    <property type="match status" value="2"/>
</dbReference>
<dbReference type="PROSITE" id="PS50969">
    <property type="entry name" value="FCP1"/>
    <property type="match status" value="1"/>
</dbReference>
<evidence type="ECO:0000259" key="3">
    <source>
        <dbReference type="PROSITE" id="PS50969"/>
    </source>
</evidence>
<dbReference type="Gene3D" id="1.25.10.10">
    <property type="entry name" value="Leucine-rich Repeat Variant"/>
    <property type="match status" value="1"/>
</dbReference>
<feature type="region of interest" description="Disordered" evidence="2">
    <location>
        <begin position="50"/>
        <end position="74"/>
    </location>
</feature>
<dbReference type="EMBL" id="JAOAOG010000274">
    <property type="protein sequence ID" value="KAJ6233760.1"/>
    <property type="molecule type" value="Genomic_DNA"/>
</dbReference>
<evidence type="ECO:0000256" key="1">
    <source>
        <dbReference type="PROSITE-ProRule" id="PRU00259"/>
    </source>
</evidence>
<dbReference type="InterPro" id="IPR023214">
    <property type="entry name" value="HAD_sf"/>
</dbReference>
<dbReference type="SMART" id="SM00577">
    <property type="entry name" value="CPDc"/>
    <property type="match status" value="1"/>
</dbReference>
<dbReference type="InterPro" id="IPR056597">
    <property type="entry name" value="ARM_LRRK2"/>
</dbReference>
<proteinExistence type="predicted"/>
<dbReference type="CDD" id="cd07521">
    <property type="entry name" value="HAD_FCP1-like"/>
    <property type="match status" value="1"/>
</dbReference>
<dbReference type="InterPro" id="IPR050365">
    <property type="entry name" value="TIM50"/>
</dbReference>
<feature type="domain" description="FCP1 homology" evidence="3">
    <location>
        <begin position="208"/>
        <end position="380"/>
    </location>
</feature>
<name>A0ABQ8XN37_9EUKA</name>
<dbReference type="InterPro" id="IPR016024">
    <property type="entry name" value="ARM-type_fold"/>
</dbReference>
<protein>
    <submittedName>
        <fullName evidence="4">Nuclear lim interactor-interacting factor-related</fullName>
    </submittedName>
</protein>
<dbReference type="InterPro" id="IPR011948">
    <property type="entry name" value="Dullard_phosphatase"/>
</dbReference>
<dbReference type="InterPro" id="IPR004274">
    <property type="entry name" value="FCP1_dom"/>
</dbReference>
<dbReference type="Proteomes" id="UP001150062">
    <property type="component" value="Unassembled WGS sequence"/>
</dbReference>
<dbReference type="InterPro" id="IPR000225">
    <property type="entry name" value="Armadillo"/>
</dbReference>